<feature type="region of interest" description="Disordered" evidence="1">
    <location>
        <begin position="1921"/>
        <end position="1947"/>
    </location>
</feature>
<protein>
    <submittedName>
        <fullName evidence="2">Uncharacterized protein</fullName>
    </submittedName>
</protein>
<gene>
    <name evidence="2" type="ORF">PGO_124650</name>
</gene>
<keyword evidence="3" id="KW-1185">Reference proteome</keyword>
<comment type="caution">
    <text evidence="2">The sequence shown here is derived from an EMBL/GenBank/DDBJ whole genome shotgun (WGS) entry which is preliminary data.</text>
</comment>
<accession>A0A1Y1JMM9</accession>
<dbReference type="OrthoDB" id="365750at2759"/>
<evidence type="ECO:0000313" key="2">
    <source>
        <dbReference type="EMBL" id="GAW82467.1"/>
    </source>
</evidence>
<dbReference type="OMA" id="KRRPFWE"/>
<reference evidence="3" key="1">
    <citation type="submission" date="2017-04" db="EMBL/GenBank/DDBJ databases">
        <title>Plasmodium gonderi genome.</title>
        <authorList>
            <person name="Arisue N."/>
            <person name="Honma H."/>
            <person name="Kawai S."/>
            <person name="Tougan T."/>
            <person name="Tanabe K."/>
            <person name="Horii T."/>
        </authorList>
    </citation>
    <scope>NUCLEOTIDE SEQUENCE [LARGE SCALE GENOMIC DNA]</scope>
    <source>
        <strain evidence="3">ATCC 30045</strain>
    </source>
</reference>
<dbReference type="EMBL" id="BDQF01000013">
    <property type="protein sequence ID" value="GAW82467.1"/>
    <property type="molecule type" value="Genomic_DNA"/>
</dbReference>
<feature type="compositionally biased region" description="Basic and acidic residues" evidence="1">
    <location>
        <begin position="537"/>
        <end position="551"/>
    </location>
</feature>
<dbReference type="RefSeq" id="XP_028545056.1">
    <property type="nucleotide sequence ID" value="XM_028689255.1"/>
</dbReference>
<feature type="compositionally biased region" description="Polar residues" evidence="1">
    <location>
        <begin position="1925"/>
        <end position="1947"/>
    </location>
</feature>
<organism evidence="2 3">
    <name type="scientific">Plasmodium gonderi</name>
    <dbReference type="NCBI Taxonomy" id="77519"/>
    <lineage>
        <taxon>Eukaryota</taxon>
        <taxon>Sar</taxon>
        <taxon>Alveolata</taxon>
        <taxon>Apicomplexa</taxon>
        <taxon>Aconoidasida</taxon>
        <taxon>Haemosporida</taxon>
        <taxon>Plasmodiidae</taxon>
        <taxon>Plasmodium</taxon>
        <taxon>Plasmodium (Plasmodium)</taxon>
    </lineage>
</organism>
<feature type="compositionally biased region" description="Low complexity" evidence="1">
    <location>
        <begin position="1409"/>
        <end position="1447"/>
    </location>
</feature>
<dbReference type="Proteomes" id="UP000195521">
    <property type="component" value="Unassembled WGS sequence"/>
</dbReference>
<sequence length="2393" mass="279307">MQKTCQNYRDIECTNKIYNGDIKKEMEHFHKFVYYDNKNSFFCSEYYDHMNDFSNVSNECFDAKHYFGAFLNFPNLSAFSHISKLPNFKKIKRKHFSKREKSDKSQNELFKRIIKKHLDSVDQYTHNLSTRRKVEFTNLHKNGDIGKKYKRGENFLPVKSKNVLCKYFNILDINPREGKNNITTRKFKEHNSTDVMNHQNKKKKNQMIFLQRCDKISSDEKRKFLKKINLHFSNCKSIGRDIFISLNEPKRFNRLSIFRKKQNEYEEKEGDDKSTKSEDIQSYTNLTQYKKRIQIVSCDDIEFYKIMRKKMKEKYKNKINCLNTIRSNNKTCSDFKMKKLQRRNARPNEYFAKKLENGRNYQSETICDCNDSDAQAINEKCKCEMIGRLPLSQGTTNVTNLTNEKNDKIEKNIFKRFSPKCAQSGGTGNNGTQNKNHQPVANLSKVKYNIPYKGYTLLNYQNGHVHDCCMNKKEGTIKPQHIITIRKGGYTKWNFSSDGEANNPECNINLEPLRFITSDDFGKFFKNEEKHITACKRDNQADDISEKKEKSSTSTHRNSISTCNTNPEGMKRLQKIHNNVKGEKPEMWHRRTQICNNKSDDLNKVKRMENENIGKNISHEMDNWKNTFFSSIEIEKTFFSDNDVTSDIVVKHNERNYGERNRKNDMFISKLKKCNSEYSDYAKKKNSNDNTFYTTSSTTCTSTSKSEISPTDDIYNDNHKYGSISSEEFKKIYDESNVEKLNKCHMNDNTDEWFHFDMMNVVQSEKIQEYGEMGIVYQSQCCKKNENSHSKSLNAETDKENIYNEDMSCCDNSDCEKESRAKLGGNHNNNMYNFTSGITMRTSGDNDKVESCKYNALISPHKGCAQYPKQIRMTKTHFPRNCNEFFSLVHRSFSDDINKMRNYRYERNYPMEKKKTTNYSDKIKYSYKIQKKRKEKNRKEINRKEVDPMVLETMQCNNKKLARKPKIYWCKRRPFWENKYVKEKMEKNKQHEIYILTDKKYKEYENNLCKNWKDNYENSPKEFSMMDQRNHNCVKYKDGKKKELNRFSSNNDSMCTSVSIPFHKLIFTNESHRKREDRIIPLSGNMPKRSYTTSFLHKKFNLSSRKYSPINTASLVDTNKYDNMKIRSFPSFMQSHGESTTTLLFSTDDNVKGSKCVSKYGKKLTVSCSSDDHSSRNYINVDCHLKEDFPHPFLVERTPPMENGNSRTCNSKNEINWSSKNERKTNLNSIYTEGLVDKNEVTITNSAETTIWKKQSQAYPTPDGSTLPDGNKIIRCVVSPYPLSSPFPPTTNKFVLSDNNPKNTELFMFYKSDTIENDNNCENNSTLFTCIHRINKNEQKNTQRRENYLKRDCIYKNSPLVKEEKIKFPNYMNGKEKINYKFSIQNNLIQDEGTKNVCYKIYINNNNHNGSNCGNNNSSNSDNNNSSNSDNNNSSNSGNNNNSNNNRKNNRFINVEKINIKYEHISENNLTWNCFNQELCHDDGTSKWAEKKSTISEHTNLKSSTENNNCDHNVNYEIRHLAITELGYYRNQVINSVVPLSCKTNLKKNRNKIHSIDHKELCINGNGILSNSYNIVREYCSSRKRCIYFPYLDKNNKRRTHWEDERIVNSQNEKLKNGINENRGNNDCGKNRYKESIFENYIKQKKLNLCNDSSNDIRYMEEKEVLKDQNNRIDNTGDHFNADANLITLEKTINFEMEKRSSGKIKICRTPTVNDYVQIEQMPTSEFDEGNKMKKLPSTWDHIKNEKKNQIMRESNEMGSTTQAEQIQDDGATIYRDNLLVNKNSAQVIKKCSSIPDGITHEKYWDTNFSKNVEIKNTTFSGNYNIEEKLKLEENRDNITIDKEMQVNNENNNFLKRNMQKGNLTNMLSFTKDFFNVNSKYDKNNLVPTSRGKKLEISNPAEKTEDSWKFLYNCKSTKNVDDRPSSSSVELPNISSRTSPTNKITKNATNEPITKESQTNYLIEWYPGFDIPIGTHGRSILRKALHQKRMTNVKMCDELLSSNNLFPTSRSTFGDMKIKDLYRAAHILGVWNVAEKHCLLACERNGYKKEWISMLKKSGIKVTIKALKEMRSRYLMNTKKIKNSNKKKKFQKGDNLEKKNHSCVTLLDEPSVSCNFPTDQNGNQMCTISMSPVSSPNCKSVNRACNSIDEEYSYHCNVLPEKVHNNRTRYKTISMIPQNNENQKQPFNKTNESFLQMYTKKEQCEMISNVNYQNGRTVKPQFLKTHNILSISEVNNENVINPIGISNNLNMLNINNSVNKMPLCHPVRDIFSNSIDLSLNNAITNEIDIKNGINVKNGINAKNGINVKNGINAKNDINVKNGINAKNDINIKNDINAKNDSWEKKNYQIFNKNLLNGTEKLIFQNPNQHSNISFTDKELTTSRIIHMETKRLC</sequence>
<evidence type="ECO:0000256" key="1">
    <source>
        <dbReference type="SAM" id="MobiDB-lite"/>
    </source>
</evidence>
<evidence type="ECO:0000313" key="3">
    <source>
        <dbReference type="Proteomes" id="UP000195521"/>
    </source>
</evidence>
<feature type="region of interest" description="Disordered" evidence="1">
    <location>
        <begin position="537"/>
        <end position="568"/>
    </location>
</feature>
<proteinExistence type="predicted"/>
<name>A0A1Y1JMM9_PLAGO</name>
<dbReference type="GeneID" id="39749204"/>
<feature type="compositionally biased region" description="Polar residues" evidence="1">
    <location>
        <begin position="556"/>
        <end position="567"/>
    </location>
</feature>
<feature type="region of interest" description="Disordered" evidence="1">
    <location>
        <begin position="1409"/>
        <end position="1450"/>
    </location>
</feature>